<dbReference type="RefSeq" id="WP_184057636.1">
    <property type="nucleotide sequence ID" value="NZ_JACIJK010000006.1"/>
</dbReference>
<dbReference type="Gene3D" id="3.50.50.60">
    <property type="entry name" value="FAD/NAD(P)-binding domain"/>
    <property type="match status" value="1"/>
</dbReference>
<dbReference type="PRINTS" id="PR00420">
    <property type="entry name" value="RNGMNOXGNASE"/>
</dbReference>
<sequence length="411" mass="43728">MGRIVVIGGGSAGIAAARALHDDGRDVLLLEAGDRLGGRAHTVPLTLSTGQVRVDHGCGWLHSARRNPWTTIAETSGFHIDRSSPGWGEQWRNLGYPPHEQEAFGQAYARFERHARAAVTGPDRPLSELVEPADPFRATLDAMSGYISGAPLDRVSLHDWAAYEADASNDNWAVREGYGSLIASHAAGVPVRLSTPVTRIDHRGLTVRVVTTAGAIEADRVIVAVPTTVLARGEITFDPPLPAKQDAAAALPLGLADKSFLAVDDTPWPPHSHLIGNPHAAVTGSYRLSPFGWPMIEAFYGGLAAEALDEKGAAAAFAIDELVKLLGSDFRRRLHPLGATRWRQQPYIAGSYSYAVPGRADARSVLAETVDGRLFFAGEACHATDFTTAHGAYETGLAAAHAILSAPRTVA</sequence>
<dbReference type="InterPro" id="IPR050281">
    <property type="entry name" value="Flavin_monoamine_oxidase"/>
</dbReference>
<evidence type="ECO:0000256" key="6">
    <source>
        <dbReference type="ARBA" id="ARBA00047321"/>
    </source>
</evidence>
<dbReference type="GO" id="GO:0009851">
    <property type="term" value="P:auxin biosynthetic process"/>
    <property type="evidence" value="ECO:0007669"/>
    <property type="project" value="UniProtKB-KW"/>
</dbReference>
<organism evidence="8 9">
    <name type="scientific">Sphingomonas aerophila</name>
    <dbReference type="NCBI Taxonomy" id="1344948"/>
    <lineage>
        <taxon>Bacteria</taxon>
        <taxon>Pseudomonadati</taxon>
        <taxon>Pseudomonadota</taxon>
        <taxon>Alphaproteobacteria</taxon>
        <taxon>Sphingomonadales</taxon>
        <taxon>Sphingomonadaceae</taxon>
        <taxon>Sphingomonas</taxon>
    </lineage>
</organism>
<evidence type="ECO:0000256" key="5">
    <source>
        <dbReference type="ARBA" id="ARBA00023070"/>
    </source>
</evidence>
<accession>A0A7W9EWB7</accession>
<dbReference type="PANTHER" id="PTHR10742">
    <property type="entry name" value="FLAVIN MONOAMINE OXIDASE"/>
    <property type="match status" value="1"/>
</dbReference>
<dbReference type="EC" id="1.13.12.3" evidence="3"/>
<dbReference type="PANTHER" id="PTHR10742:SF410">
    <property type="entry name" value="LYSINE-SPECIFIC HISTONE DEMETHYLASE 2"/>
    <property type="match status" value="1"/>
</dbReference>
<evidence type="ECO:0000313" key="8">
    <source>
        <dbReference type="EMBL" id="MBB5715373.1"/>
    </source>
</evidence>
<keyword evidence="5" id="KW-0073">Auxin biosynthesis</keyword>
<dbReference type="SUPFAM" id="SSF54373">
    <property type="entry name" value="FAD-linked reductases, C-terminal domain"/>
    <property type="match status" value="1"/>
</dbReference>
<evidence type="ECO:0000256" key="4">
    <source>
        <dbReference type="ARBA" id="ARBA00017871"/>
    </source>
</evidence>
<evidence type="ECO:0000256" key="2">
    <source>
        <dbReference type="ARBA" id="ARBA00005833"/>
    </source>
</evidence>
<evidence type="ECO:0000313" key="9">
    <source>
        <dbReference type="Proteomes" id="UP000546200"/>
    </source>
</evidence>
<evidence type="ECO:0000256" key="3">
    <source>
        <dbReference type="ARBA" id="ARBA00012535"/>
    </source>
</evidence>
<dbReference type="InterPro" id="IPR036188">
    <property type="entry name" value="FAD/NAD-bd_sf"/>
</dbReference>
<evidence type="ECO:0000256" key="1">
    <source>
        <dbReference type="ARBA" id="ARBA00004814"/>
    </source>
</evidence>
<dbReference type="Proteomes" id="UP000546200">
    <property type="component" value="Unassembled WGS sequence"/>
</dbReference>
<keyword evidence="9" id="KW-1185">Reference proteome</keyword>
<comment type="similarity">
    <text evidence="2">Belongs to the tryptophan 2-monooxygenase family.</text>
</comment>
<dbReference type="GO" id="GO:0050361">
    <property type="term" value="F:tryptophan 2-monooxygenase activity"/>
    <property type="evidence" value="ECO:0007669"/>
    <property type="project" value="UniProtKB-EC"/>
</dbReference>
<dbReference type="AlphaFoldDB" id="A0A7W9EWB7"/>
<protein>
    <recommendedName>
        <fullName evidence="4">Tryptophan 2-monooxygenase</fullName>
        <ecNumber evidence="3">1.13.12.3</ecNumber>
    </recommendedName>
</protein>
<comment type="pathway">
    <text evidence="1">Plant hormone metabolism; auxin biosynthesis.</text>
</comment>
<name>A0A7W9EWB7_9SPHN</name>
<comment type="caution">
    <text evidence="8">The sequence shown here is derived from an EMBL/GenBank/DDBJ whole genome shotgun (WGS) entry which is preliminary data.</text>
</comment>
<reference evidence="8 9" key="1">
    <citation type="submission" date="2020-08" db="EMBL/GenBank/DDBJ databases">
        <title>Genomic Encyclopedia of Type Strains, Phase IV (KMG-IV): sequencing the most valuable type-strain genomes for metagenomic binning, comparative biology and taxonomic classification.</title>
        <authorList>
            <person name="Goeker M."/>
        </authorList>
    </citation>
    <scope>NUCLEOTIDE SEQUENCE [LARGE SCALE GENOMIC DNA]</scope>
    <source>
        <strain evidence="8 9">DSM 100044</strain>
    </source>
</reference>
<dbReference type="SUPFAM" id="SSF51905">
    <property type="entry name" value="FAD/NAD(P)-binding domain"/>
    <property type="match status" value="1"/>
</dbReference>
<evidence type="ECO:0000259" key="7">
    <source>
        <dbReference type="Pfam" id="PF01593"/>
    </source>
</evidence>
<dbReference type="Pfam" id="PF13450">
    <property type="entry name" value="NAD_binding_8"/>
    <property type="match status" value="1"/>
</dbReference>
<dbReference type="Pfam" id="PF01593">
    <property type="entry name" value="Amino_oxidase"/>
    <property type="match status" value="1"/>
</dbReference>
<gene>
    <name evidence="8" type="ORF">FHS94_002219</name>
</gene>
<dbReference type="InterPro" id="IPR002937">
    <property type="entry name" value="Amino_oxidase"/>
</dbReference>
<proteinExistence type="inferred from homology"/>
<comment type="catalytic activity">
    <reaction evidence="6">
        <text>L-tryptophan + O2 = indole-3-acetamide + CO2 + H2O</text>
        <dbReference type="Rhea" id="RHEA:16165"/>
        <dbReference type="ChEBI" id="CHEBI:15377"/>
        <dbReference type="ChEBI" id="CHEBI:15379"/>
        <dbReference type="ChEBI" id="CHEBI:16031"/>
        <dbReference type="ChEBI" id="CHEBI:16526"/>
        <dbReference type="ChEBI" id="CHEBI:57912"/>
        <dbReference type="EC" id="1.13.12.3"/>
    </reaction>
</comment>
<keyword evidence="8" id="KW-0560">Oxidoreductase</keyword>
<feature type="domain" description="Amine oxidase" evidence="7">
    <location>
        <begin position="168"/>
        <end position="404"/>
    </location>
</feature>
<dbReference type="EMBL" id="JACIJK010000006">
    <property type="protein sequence ID" value="MBB5715373.1"/>
    <property type="molecule type" value="Genomic_DNA"/>
</dbReference>